<evidence type="ECO:0000256" key="1">
    <source>
        <dbReference type="ARBA" id="ARBA00022448"/>
    </source>
</evidence>
<protein>
    <submittedName>
        <fullName evidence="7">ABC transporter ATP-binding protein</fullName>
    </submittedName>
</protein>
<dbReference type="PROSITE" id="PS00211">
    <property type="entry name" value="ABC_TRANSPORTER_1"/>
    <property type="match status" value="1"/>
</dbReference>
<proteinExistence type="predicted"/>
<dbReference type="EMBL" id="QRMZ01000007">
    <property type="protein sequence ID" value="RHK06825.1"/>
    <property type="molecule type" value="Genomic_DNA"/>
</dbReference>
<evidence type="ECO:0000256" key="3">
    <source>
        <dbReference type="ARBA" id="ARBA00022840"/>
    </source>
</evidence>
<dbReference type="GO" id="GO:0015031">
    <property type="term" value="P:protein transport"/>
    <property type="evidence" value="ECO:0007669"/>
    <property type="project" value="UniProtKB-KW"/>
</dbReference>
<evidence type="ECO:0000256" key="5">
    <source>
        <dbReference type="ARBA" id="ARBA00022927"/>
    </source>
</evidence>
<dbReference type="SUPFAM" id="SSF52540">
    <property type="entry name" value="P-loop containing nucleoside triphosphate hydrolases"/>
    <property type="match status" value="1"/>
</dbReference>
<accession>A0A415EU56</accession>
<name>A0A415EU56_ENTCA</name>
<dbReference type="PANTHER" id="PTHR43776">
    <property type="entry name" value="TRANSPORT ATP-BINDING PROTEIN"/>
    <property type="match status" value="1"/>
</dbReference>
<reference evidence="7 8" key="1">
    <citation type="submission" date="2018-08" db="EMBL/GenBank/DDBJ databases">
        <title>A genome reference for cultivated species of the human gut microbiota.</title>
        <authorList>
            <person name="Zou Y."/>
            <person name="Xue W."/>
            <person name="Luo G."/>
        </authorList>
    </citation>
    <scope>NUCLEOTIDE SEQUENCE [LARGE SCALE GENOMIC DNA]</scope>
    <source>
        <strain evidence="7 8">AF48-16</strain>
    </source>
</reference>
<dbReference type="GO" id="GO:0005524">
    <property type="term" value="F:ATP binding"/>
    <property type="evidence" value="ECO:0007669"/>
    <property type="project" value="UniProtKB-KW"/>
</dbReference>
<keyword evidence="1" id="KW-0813">Transport</keyword>
<dbReference type="InterPro" id="IPR003593">
    <property type="entry name" value="AAA+_ATPase"/>
</dbReference>
<evidence type="ECO:0000313" key="8">
    <source>
        <dbReference type="Proteomes" id="UP000286288"/>
    </source>
</evidence>
<dbReference type="InterPro" id="IPR027417">
    <property type="entry name" value="P-loop_NTPase"/>
</dbReference>
<dbReference type="InterPro" id="IPR003439">
    <property type="entry name" value="ABC_transporter-like_ATP-bd"/>
</dbReference>
<dbReference type="InterPro" id="IPR050319">
    <property type="entry name" value="ABC_transp_ATP-bind"/>
</dbReference>
<keyword evidence="5" id="KW-0653">Protein transport</keyword>
<dbReference type="GO" id="GO:0015833">
    <property type="term" value="P:peptide transport"/>
    <property type="evidence" value="ECO:0007669"/>
    <property type="project" value="UniProtKB-KW"/>
</dbReference>
<dbReference type="InterPro" id="IPR017871">
    <property type="entry name" value="ABC_transporter-like_CS"/>
</dbReference>
<dbReference type="Pfam" id="PF00005">
    <property type="entry name" value="ABC_tran"/>
    <property type="match status" value="1"/>
</dbReference>
<dbReference type="AlphaFoldDB" id="A0A415EU56"/>
<dbReference type="PANTHER" id="PTHR43776:SF8">
    <property type="entry name" value="ABC TRANSPORTER, ATP-BINDING PROTEIN"/>
    <property type="match status" value="1"/>
</dbReference>
<gene>
    <name evidence="7" type="ORF">DW084_06520</name>
</gene>
<dbReference type="Proteomes" id="UP000286288">
    <property type="component" value="Unassembled WGS sequence"/>
</dbReference>
<organism evidence="7 8">
    <name type="scientific">Enterococcus casseliflavus</name>
    <name type="common">Enterococcus flavescens</name>
    <dbReference type="NCBI Taxonomy" id="37734"/>
    <lineage>
        <taxon>Bacteria</taxon>
        <taxon>Bacillati</taxon>
        <taxon>Bacillota</taxon>
        <taxon>Bacilli</taxon>
        <taxon>Lactobacillales</taxon>
        <taxon>Enterococcaceae</taxon>
        <taxon>Enterococcus</taxon>
    </lineage>
</organism>
<keyword evidence="2" id="KW-0547">Nucleotide-binding</keyword>
<sequence length="270" mass="30212">MTECILEAKNLTKHYPLSNGQFLSACNSISFQLKKGQAMGIIGESGSGKSTLVKMLMLMTHPTEGDIFFKNNSLLSLNRSEVKQLRPKMQMIFQSPQASLNPRMKIGKIITEPLSNYQRYSTKERKNKAKELLEMVGLPAITAALYPHNLSGGQCQRVSIARALSLDPEILICDEATSALDASSQRTIMGLLKKLQQEKRLTILFVTHDLALIHELTPDILVLHKGRIIEQLSKTHSIFDSAHPCTKNLVKGIFSLKEIKENLGERRMII</sequence>
<feature type="domain" description="ABC transporter" evidence="6">
    <location>
        <begin position="6"/>
        <end position="250"/>
    </location>
</feature>
<dbReference type="SMART" id="SM00382">
    <property type="entry name" value="AAA"/>
    <property type="match status" value="1"/>
</dbReference>
<dbReference type="CDD" id="cd03257">
    <property type="entry name" value="ABC_NikE_OppD_transporters"/>
    <property type="match status" value="1"/>
</dbReference>
<keyword evidence="3 7" id="KW-0067">ATP-binding</keyword>
<dbReference type="GO" id="GO:0055085">
    <property type="term" value="P:transmembrane transport"/>
    <property type="evidence" value="ECO:0007669"/>
    <property type="project" value="UniProtKB-ARBA"/>
</dbReference>
<evidence type="ECO:0000313" key="7">
    <source>
        <dbReference type="EMBL" id="RHK06825.1"/>
    </source>
</evidence>
<evidence type="ECO:0000256" key="2">
    <source>
        <dbReference type="ARBA" id="ARBA00022741"/>
    </source>
</evidence>
<dbReference type="Gene3D" id="3.40.50.300">
    <property type="entry name" value="P-loop containing nucleotide triphosphate hydrolases"/>
    <property type="match status" value="1"/>
</dbReference>
<dbReference type="PROSITE" id="PS50893">
    <property type="entry name" value="ABC_TRANSPORTER_2"/>
    <property type="match status" value="1"/>
</dbReference>
<evidence type="ECO:0000256" key="4">
    <source>
        <dbReference type="ARBA" id="ARBA00022856"/>
    </source>
</evidence>
<keyword evidence="4" id="KW-0571">Peptide transport</keyword>
<comment type="caution">
    <text evidence="7">The sequence shown here is derived from an EMBL/GenBank/DDBJ whole genome shotgun (WGS) entry which is preliminary data.</text>
</comment>
<dbReference type="GO" id="GO:0016887">
    <property type="term" value="F:ATP hydrolysis activity"/>
    <property type="evidence" value="ECO:0007669"/>
    <property type="project" value="InterPro"/>
</dbReference>
<evidence type="ECO:0000259" key="6">
    <source>
        <dbReference type="PROSITE" id="PS50893"/>
    </source>
</evidence>